<evidence type="ECO:0000259" key="3">
    <source>
        <dbReference type="Pfam" id="PF08805"/>
    </source>
</evidence>
<organism evidence="4">
    <name type="scientific">Salmonella enterica subsp. enterica serovar Java</name>
    <dbReference type="NCBI Taxonomy" id="224729"/>
    <lineage>
        <taxon>Bacteria</taxon>
        <taxon>Pseudomonadati</taxon>
        <taxon>Pseudomonadota</taxon>
        <taxon>Gammaproteobacteria</taxon>
        <taxon>Enterobacterales</taxon>
        <taxon>Enterobacteriaceae</taxon>
        <taxon>Salmonella</taxon>
    </lineage>
</organism>
<gene>
    <name evidence="4" type="ORF">AU894_27070</name>
</gene>
<evidence type="ECO:0000256" key="2">
    <source>
        <dbReference type="SAM" id="Phobius"/>
    </source>
</evidence>
<dbReference type="Proteomes" id="UP000839644">
    <property type="component" value="Unassembled WGS sequence"/>
</dbReference>
<dbReference type="Pfam" id="PF08805">
    <property type="entry name" value="PilS"/>
    <property type="match status" value="1"/>
</dbReference>
<keyword evidence="2" id="KW-1133">Transmembrane helix</keyword>
<proteinExistence type="predicted"/>
<reference evidence="4" key="1">
    <citation type="submission" date="2018-08" db="EMBL/GenBank/DDBJ databases">
        <authorList>
            <person name="Ashton P.M."/>
            <person name="Dallman T."/>
            <person name="Nair S."/>
            <person name="De Pinna E."/>
            <person name="Peters T."/>
            <person name="Grant K."/>
        </authorList>
    </citation>
    <scope>NUCLEOTIDE SEQUENCE [LARGE SCALE GENOMIC DNA]</scope>
    <source>
        <strain evidence="4">43913</strain>
    </source>
</reference>
<feature type="transmembrane region" description="Helical" evidence="2">
    <location>
        <begin position="26"/>
        <end position="47"/>
    </location>
</feature>
<dbReference type="GO" id="GO:0016020">
    <property type="term" value="C:membrane"/>
    <property type="evidence" value="ECO:0007669"/>
    <property type="project" value="UniProtKB-SubCell"/>
</dbReference>
<keyword evidence="2" id="KW-0812">Transmembrane</keyword>
<evidence type="ECO:0000256" key="1">
    <source>
        <dbReference type="ARBA" id="ARBA00004370"/>
    </source>
</evidence>
<dbReference type="SUPFAM" id="SSF54523">
    <property type="entry name" value="Pili subunits"/>
    <property type="match status" value="1"/>
</dbReference>
<dbReference type="EMBL" id="AAAFYZ010000133">
    <property type="protein sequence ID" value="EAB8479764.1"/>
    <property type="molecule type" value="Genomic_DNA"/>
</dbReference>
<name>A0A3Y9C6W8_SALEB</name>
<comment type="caution">
    <text evidence="4">The sequence shown here is derived from an EMBL/GenBank/DDBJ whole genome shotgun (WGS) entry which is preliminary data.</text>
</comment>
<dbReference type="InterPro" id="IPR045584">
    <property type="entry name" value="Pilin-like"/>
</dbReference>
<sequence length="204" mass="20846">MENIMLSRRHTSVTSAASVHRGEANLLALVISIAVVAVMVIGVIKFGSNISDSNNVQAEYSNATSLITNARARLKTDGVYDFTGAADMTGTLIRFGGVPGGMKIDGIKTSGTATLRNLFGGQVTLTPVTSNGSAKSAFALSYTGIPYEACMQLATQLSGAPGVVTTAINNTSNSGTVSAVNAGKQCVANNGSTGQNTLTFTTNS</sequence>
<keyword evidence="2" id="KW-0472">Membrane</keyword>
<dbReference type="AlphaFoldDB" id="A0A3Y9C6W8"/>
<feature type="domain" description="Type 4 secretion system PilS N-terminal" evidence="3">
    <location>
        <begin position="54"/>
        <end position="203"/>
    </location>
</feature>
<dbReference type="Gene3D" id="3.30.1690.10">
    <property type="entry name" value="TcpA-like pilin"/>
    <property type="match status" value="1"/>
</dbReference>
<evidence type="ECO:0000313" key="4">
    <source>
        <dbReference type="EMBL" id="EAB8479764.1"/>
    </source>
</evidence>
<accession>A0A3Y9C6W8</accession>
<dbReference type="InterPro" id="IPR014911">
    <property type="entry name" value="PilS_N"/>
</dbReference>
<protein>
    <submittedName>
        <fullName evidence="4">Prepilin</fullName>
    </submittedName>
</protein>
<comment type="subcellular location">
    <subcellularLocation>
        <location evidence="1">Membrane</location>
    </subcellularLocation>
</comment>